<dbReference type="EC" id="6.3.4.5" evidence="2"/>
<accession>X1KZD8</accession>
<dbReference type="Gene3D" id="3.90.1260.10">
    <property type="entry name" value="Argininosuccinate synthetase, chain A, domain 2"/>
    <property type="match status" value="1"/>
</dbReference>
<evidence type="ECO:0000256" key="1">
    <source>
        <dbReference type="ARBA" id="ARBA00004967"/>
    </source>
</evidence>
<evidence type="ECO:0000256" key="6">
    <source>
        <dbReference type="ARBA" id="ARBA00022741"/>
    </source>
</evidence>
<dbReference type="GO" id="GO:0000050">
    <property type="term" value="P:urea cycle"/>
    <property type="evidence" value="ECO:0007669"/>
    <property type="project" value="TreeGrafter"/>
</dbReference>
<comment type="pathway">
    <text evidence="1">Amino-acid biosynthesis; L-arginine biosynthesis; L-arginine from L-ornithine and carbamoyl phosphate: step 2/3.</text>
</comment>
<dbReference type="PANTHER" id="PTHR11587">
    <property type="entry name" value="ARGININOSUCCINATE SYNTHASE"/>
    <property type="match status" value="1"/>
</dbReference>
<dbReference type="Pfam" id="PF20979">
    <property type="entry name" value="Arginosuc_syn_C"/>
    <property type="match status" value="1"/>
</dbReference>
<dbReference type="InterPro" id="IPR024074">
    <property type="entry name" value="AS_cat/multimer_dom_body"/>
</dbReference>
<protein>
    <recommendedName>
        <fullName evidence="2">argininosuccinate synthase</fullName>
        <ecNumber evidence="2">6.3.4.5</ecNumber>
    </recommendedName>
</protein>
<dbReference type="GO" id="GO:0000053">
    <property type="term" value="P:argininosuccinate metabolic process"/>
    <property type="evidence" value="ECO:0007669"/>
    <property type="project" value="TreeGrafter"/>
</dbReference>
<evidence type="ECO:0000256" key="7">
    <source>
        <dbReference type="ARBA" id="ARBA00022840"/>
    </source>
</evidence>
<keyword evidence="3" id="KW-0055">Arginine biosynthesis</keyword>
<keyword evidence="5" id="KW-0028">Amino-acid biosynthesis</keyword>
<organism evidence="9">
    <name type="scientific">marine sediment metagenome</name>
    <dbReference type="NCBI Taxonomy" id="412755"/>
    <lineage>
        <taxon>unclassified sequences</taxon>
        <taxon>metagenomes</taxon>
        <taxon>ecological metagenomes</taxon>
    </lineage>
</organism>
<evidence type="ECO:0000256" key="4">
    <source>
        <dbReference type="ARBA" id="ARBA00022598"/>
    </source>
</evidence>
<reference evidence="9" key="1">
    <citation type="journal article" date="2014" name="Front. Microbiol.">
        <title>High frequency of phylogenetically diverse reductive dehalogenase-homologous genes in deep subseafloor sedimentary metagenomes.</title>
        <authorList>
            <person name="Kawai M."/>
            <person name="Futagami T."/>
            <person name="Toyoda A."/>
            <person name="Takaki Y."/>
            <person name="Nishi S."/>
            <person name="Hori S."/>
            <person name="Arai W."/>
            <person name="Tsubouchi T."/>
            <person name="Morono Y."/>
            <person name="Uchiyama I."/>
            <person name="Ito T."/>
            <person name="Fujiyama A."/>
            <person name="Inagaki F."/>
            <person name="Takami H."/>
        </authorList>
    </citation>
    <scope>NUCLEOTIDE SEQUENCE</scope>
    <source>
        <strain evidence="9">Expedition CK06-06</strain>
    </source>
</reference>
<dbReference type="InterPro" id="IPR048268">
    <property type="entry name" value="Arginosuc_syn_C"/>
</dbReference>
<evidence type="ECO:0000313" key="9">
    <source>
        <dbReference type="EMBL" id="GAI12442.1"/>
    </source>
</evidence>
<gene>
    <name evidence="9" type="ORF">S06H3_20221</name>
</gene>
<proteinExistence type="predicted"/>
<dbReference type="InterPro" id="IPR001518">
    <property type="entry name" value="Arginosuc_synth"/>
</dbReference>
<evidence type="ECO:0000256" key="2">
    <source>
        <dbReference type="ARBA" id="ARBA00012286"/>
    </source>
</evidence>
<evidence type="ECO:0000259" key="8">
    <source>
        <dbReference type="Pfam" id="PF20979"/>
    </source>
</evidence>
<keyword evidence="4" id="KW-0436">Ligase</keyword>
<dbReference type="PANTHER" id="PTHR11587:SF2">
    <property type="entry name" value="ARGININOSUCCINATE SYNTHASE"/>
    <property type="match status" value="1"/>
</dbReference>
<sequence>TKSPEETPKQPCYVDIGFEKGIPVSLDGEKLDGVMLVQKIHNLAGEYGVGRIDHIENRLVGIKSREVYEAPAATVLLKAHQGAKTETCSLAKKAPIGTPLPNPLASVIISGSTPYC</sequence>
<keyword evidence="7" id="KW-0067">ATP-binding</keyword>
<dbReference type="UniPathway" id="UPA00068">
    <property type="reaction ID" value="UER00113"/>
</dbReference>
<dbReference type="EMBL" id="BARV01010450">
    <property type="protein sequence ID" value="GAI12442.1"/>
    <property type="molecule type" value="Genomic_DNA"/>
</dbReference>
<feature type="non-terminal residue" evidence="9">
    <location>
        <position position="1"/>
    </location>
</feature>
<name>X1KZD8_9ZZZZ</name>
<dbReference type="AlphaFoldDB" id="X1KZD8"/>
<dbReference type="GO" id="GO:0004055">
    <property type="term" value="F:argininosuccinate synthase activity"/>
    <property type="evidence" value="ECO:0007669"/>
    <property type="project" value="UniProtKB-EC"/>
</dbReference>
<comment type="caution">
    <text evidence="9">The sequence shown here is derived from an EMBL/GenBank/DDBJ whole genome shotgun (WGS) entry which is preliminary data.</text>
</comment>
<dbReference type="SUPFAM" id="SSF69864">
    <property type="entry name" value="Argininosuccinate synthetase, C-terminal domain"/>
    <property type="match status" value="1"/>
</dbReference>
<evidence type="ECO:0000256" key="3">
    <source>
        <dbReference type="ARBA" id="ARBA00022571"/>
    </source>
</evidence>
<dbReference type="GO" id="GO:0006526">
    <property type="term" value="P:L-arginine biosynthetic process"/>
    <property type="evidence" value="ECO:0007669"/>
    <property type="project" value="UniProtKB-UniPathway"/>
</dbReference>
<evidence type="ECO:0000256" key="5">
    <source>
        <dbReference type="ARBA" id="ARBA00022605"/>
    </source>
</evidence>
<keyword evidence="6" id="KW-0547">Nucleotide-binding</keyword>
<feature type="domain" description="Arginosuccinate synthase C-terminal" evidence="8">
    <location>
        <begin position="1"/>
        <end position="83"/>
    </location>
</feature>
<dbReference type="GO" id="GO:0005524">
    <property type="term" value="F:ATP binding"/>
    <property type="evidence" value="ECO:0007669"/>
    <property type="project" value="UniProtKB-KW"/>
</dbReference>
<dbReference type="GO" id="GO:0005737">
    <property type="term" value="C:cytoplasm"/>
    <property type="evidence" value="ECO:0007669"/>
    <property type="project" value="TreeGrafter"/>
</dbReference>